<feature type="domain" description="YdhG-like" evidence="2">
    <location>
        <begin position="35"/>
        <end position="124"/>
    </location>
</feature>
<accession>A0A562E0A8</accession>
<reference evidence="3 4" key="1">
    <citation type="submission" date="2019-07" db="EMBL/GenBank/DDBJ databases">
        <title>Genome sequencing of lignin-degrading bacterial isolates.</title>
        <authorList>
            <person name="Gladden J."/>
        </authorList>
    </citation>
    <scope>NUCLEOTIDE SEQUENCE [LARGE SCALE GENOMIC DNA]</scope>
    <source>
        <strain evidence="3 4">J19</strain>
    </source>
</reference>
<keyword evidence="4" id="KW-1185">Reference proteome</keyword>
<evidence type="ECO:0000259" key="2">
    <source>
        <dbReference type="Pfam" id="PF08818"/>
    </source>
</evidence>
<dbReference type="Pfam" id="PF08818">
    <property type="entry name" value="DUF1801"/>
    <property type="match status" value="1"/>
</dbReference>
<dbReference type="InterPro" id="IPR014922">
    <property type="entry name" value="YdhG-like"/>
</dbReference>
<feature type="region of interest" description="Disordered" evidence="1">
    <location>
        <begin position="1"/>
        <end position="21"/>
    </location>
</feature>
<dbReference type="Proteomes" id="UP000321583">
    <property type="component" value="Unassembled WGS sequence"/>
</dbReference>
<dbReference type="SUPFAM" id="SSF159888">
    <property type="entry name" value="YdhG-like"/>
    <property type="match status" value="1"/>
</dbReference>
<dbReference type="EMBL" id="VLJS01000043">
    <property type="protein sequence ID" value="TWH15399.1"/>
    <property type="molecule type" value="Genomic_DNA"/>
</dbReference>
<dbReference type="AlphaFoldDB" id="A0A562E0A8"/>
<proteinExistence type="predicted"/>
<gene>
    <name evidence="3" type="ORF">L613_001600000170</name>
</gene>
<organism evidence="3 4">
    <name type="scientific">Pseudoxanthomonas taiwanensis J19</name>
    <dbReference type="NCBI Taxonomy" id="935569"/>
    <lineage>
        <taxon>Bacteria</taxon>
        <taxon>Pseudomonadati</taxon>
        <taxon>Pseudomonadota</taxon>
        <taxon>Gammaproteobacteria</taxon>
        <taxon>Lysobacterales</taxon>
        <taxon>Lysobacteraceae</taxon>
        <taxon>Pseudoxanthomonas</taxon>
    </lineage>
</organism>
<evidence type="ECO:0000313" key="3">
    <source>
        <dbReference type="EMBL" id="TWH15399.1"/>
    </source>
</evidence>
<evidence type="ECO:0000313" key="4">
    <source>
        <dbReference type="Proteomes" id="UP000321583"/>
    </source>
</evidence>
<evidence type="ECO:0000256" key="1">
    <source>
        <dbReference type="SAM" id="MobiDB-lite"/>
    </source>
</evidence>
<comment type="caution">
    <text evidence="3">The sequence shown here is derived from an EMBL/GenBank/DDBJ whole genome shotgun (WGS) entry which is preliminary data.</text>
</comment>
<sequence>MAKSIKPTGTRKPPLPGEDHAPVEAWISSSMPRLQPVLRHLDAQIRQSLPGVGYAVKWKKAYYGLPGLGWVIELAAYDVSANVVFFAGARFDPPPPLGEGSRYVKLHSLEEAQAAEVAAWIEQAGRYPGWAW</sequence>
<protein>
    <recommendedName>
        <fullName evidence="2">YdhG-like domain-containing protein</fullName>
    </recommendedName>
</protein>
<dbReference type="RefSeq" id="WP_232210989.1">
    <property type="nucleotide sequence ID" value="NZ_VLJS01000043.1"/>
</dbReference>
<name>A0A562E0A8_9GAMM</name>